<dbReference type="GO" id="GO:0003677">
    <property type="term" value="F:DNA binding"/>
    <property type="evidence" value="ECO:0007669"/>
    <property type="project" value="UniProtKB-KW"/>
</dbReference>
<organism evidence="5">
    <name type="scientific">uncultured bacterium</name>
    <name type="common">gcode 4</name>
    <dbReference type="NCBI Taxonomy" id="1234023"/>
    <lineage>
        <taxon>Bacteria</taxon>
        <taxon>environmental samples</taxon>
    </lineage>
</organism>
<evidence type="ECO:0000256" key="3">
    <source>
        <dbReference type="ARBA" id="ARBA00023125"/>
    </source>
</evidence>
<sequence length="380" mass="44347">MQFIKLSDLFSNIKIWWTPSRAKQEYFWGWLPWVSIRDLWKTNLILETKETLSDLGVRNSNVKLIKKGSLLFSFKLSVWKVAFAWVDLYTNEAIASFEPGNPKVDLHYLYYCLPIYAKKNARTNNYWAPLLNKEIIKDLQIPLPSLEVQESIVAKLDKLTELIDLKKEAIGKTEELTKSVFLEMFGDISRNEKGYKSELFWDILSIDAKMVSPLDTKYQDLFCIWWANIVSETWDLIDLNTAKQEWSISGKFLVSPDDILYSKIRPKLKKITFPQIECLCSADIYPLRPNKKRITHHYLIEYLLSSSFTAIVSEMAEKRAQIPKINREELLNLKIPVPPLELQVCFESFVNSQLLIKKNQEQSLLKLQALHNTTVQKIFV</sequence>
<keyword evidence="5" id="KW-0378">Hydrolase</keyword>
<dbReference type="CDD" id="cd17244">
    <property type="entry name" value="RMtype1_S_Apa101655I-TRD2-CR2_like"/>
    <property type="match status" value="1"/>
</dbReference>
<evidence type="ECO:0000259" key="4">
    <source>
        <dbReference type="Pfam" id="PF01420"/>
    </source>
</evidence>
<evidence type="ECO:0000313" key="5">
    <source>
        <dbReference type="EMBL" id="EKD44503.1"/>
    </source>
</evidence>
<proteinExistence type="inferred from homology"/>
<dbReference type="GO" id="GO:0004519">
    <property type="term" value="F:endonuclease activity"/>
    <property type="evidence" value="ECO:0007669"/>
    <property type="project" value="UniProtKB-KW"/>
</dbReference>
<accession>K1ZJA3</accession>
<keyword evidence="5" id="KW-0255">Endonuclease</keyword>
<comment type="similarity">
    <text evidence="1">Belongs to the type-I restriction system S methylase family.</text>
</comment>
<dbReference type="InterPro" id="IPR044946">
    <property type="entry name" value="Restrct_endonuc_typeI_TRD_sf"/>
</dbReference>
<gene>
    <name evidence="5" type="ORF">ACD_71C00114G0001</name>
</gene>
<keyword evidence="2" id="KW-0680">Restriction system</keyword>
<keyword evidence="5" id="KW-0540">Nuclease</keyword>
<dbReference type="PANTHER" id="PTHR30408:SF12">
    <property type="entry name" value="TYPE I RESTRICTION ENZYME MJAVIII SPECIFICITY SUBUNIT"/>
    <property type="match status" value="1"/>
</dbReference>
<reference evidence="5" key="1">
    <citation type="journal article" date="2012" name="Science">
        <title>Fermentation, hydrogen, and sulfur metabolism in multiple uncultivated bacterial phyla.</title>
        <authorList>
            <person name="Wrighton K.C."/>
            <person name="Thomas B.C."/>
            <person name="Sharon I."/>
            <person name="Miller C.S."/>
            <person name="Castelle C.J."/>
            <person name="VerBerkmoes N.C."/>
            <person name="Wilkins M.J."/>
            <person name="Hettich R.L."/>
            <person name="Lipton M.S."/>
            <person name="Williams K.H."/>
            <person name="Long P.E."/>
            <person name="Banfield J.F."/>
        </authorList>
    </citation>
    <scope>NUCLEOTIDE SEQUENCE [LARGE SCALE GENOMIC DNA]</scope>
</reference>
<dbReference type="PANTHER" id="PTHR30408">
    <property type="entry name" value="TYPE-1 RESTRICTION ENZYME ECOKI SPECIFICITY PROTEIN"/>
    <property type="match status" value="1"/>
</dbReference>
<dbReference type="EMBL" id="AMFJ01028845">
    <property type="protein sequence ID" value="EKD44503.1"/>
    <property type="molecule type" value="Genomic_DNA"/>
</dbReference>
<dbReference type="Gene3D" id="3.90.220.20">
    <property type="entry name" value="DNA methylase specificity domains"/>
    <property type="match status" value="2"/>
</dbReference>
<dbReference type="InterPro" id="IPR000055">
    <property type="entry name" value="Restrct_endonuc_typeI_TRD"/>
</dbReference>
<comment type="caution">
    <text evidence="5">The sequence shown here is derived from an EMBL/GenBank/DDBJ whole genome shotgun (WGS) entry which is preliminary data.</text>
</comment>
<dbReference type="Pfam" id="PF01420">
    <property type="entry name" value="Methylase_S"/>
    <property type="match status" value="2"/>
</dbReference>
<dbReference type="GO" id="GO:0009307">
    <property type="term" value="P:DNA restriction-modification system"/>
    <property type="evidence" value="ECO:0007669"/>
    <property type="project" value="UniProtKB-KW"/>
</dbReference>
<dbReference type="AlphaFoldDB" id="K1ZJA3"/>
<evidence type="ECO:0000256" key="2">
    <source>
        <dbReference type="ARBA" id="ARBA00022747"/>
    </source>
</evidence>
<dbReference type="InterPro" id="IPR052021">
    <property type="entry name" value="Type-I_RS_S_subunit"/>
</dbReference>
<protein>
    <submittedName>
        <fullName evidence="5">Restriction endonuclease S subunit</fullName>
    </submittedName>
</protein>
<dbReference type="SUPFAM" id="SSF116734">
    <property type="entry name" value="DNA methylase specificity domain"/>
    <property type="match status" value="2"/>
</dbReference>
<keyword evidence="3" id="KW-0238">DNA-binding</keyword>
<feature type="domain" description="Type I restriction modification DNA specificity" evidence="4">
    <location>
        <begin position="252"/>
        <end position="344"/>
    </location>
</feature>
<evidence type="ECO:0000256" key="1">
    <source>
        <dbReference type="ARBA" id="ARBA00010923"/>
    </source>
</evidence>
<feature type="domain" description="Type I restriction modification DNA specificity" evidence="4">
    <location>
        <begin position="3"/>
        <end position="169"/>
    </location>
</feature>
<name>K1ZJA3_9BACT</name>